<protein>
    <submittedName>
        <fullName evidence="3">Uncharacterized protein</fullName>
    </submittedName>
</protein>
<feature type="compositionally biased region" description="Polar residues" evidence="1">
    <location>
        <begin position="313"/>
        <end position="324"/>
    </location>
</feature>
<evidence type="ECO:0000256" key="1">
    <source>
        <dbReference type="SAM" id="MobiDB-lite"/>
    </source>
</evidence>
<feature type="transmembrane region" description="Helical" evidence="2">
    <location>
        <begin position="57"/>
        <end position="82"/>
    </location>
</feature>
<organism evidence="3 4">
    <name type="scientific">Coprinopsis marcescibilis</name>
    <name type="common">Agaric fungus</name>
    <name type="synonym">Psathyrella marcescibilis</name>
    <dbReference type="NCBI Taxonomy" id="230819"/>
    <lineage>
        <taxon>Eukaryota</taxon>
        <taxon>Fungi</taxon>
        <taxon>Dikarya</taxon>
        <taxon>Basidiomycota</taxon>
        <taxon>Agaricomycotina</taxon>
        <taxon>Agaricomycetes</taxon>
        <taxon>Agaricomycetidae</taxon>
        <taxon>Agaricales</taxon>
        <taxon>Agaricineae</taxon>
        <taxon>Psathyrellaceae</taxon>
        <taxon>Coprinopsis</taxon>
    </lineage>
</organism>
<feature type="transmembrane region" description="Helical" evidence="2">
    <location>
        <begin position="224"/>
        <end position="248"/>
    </location>
</feature>
<feature type="transmembrane region" description="Helical" evidence="2">
    <location>
        <begin position="179"/>
        <end position="203"/>
    </location>
</feature>
<dbReference type="AlphaFoldDB" id="A0A5C3KW02"/>
<gene>
    <name evidence="3" type="ORF">FA15DRAFT_756389</name>
</gene>
<reference evidence="3 4" key="1">
    <citation type="journal article" date="2019" name="Nat. Ecol. Evol.">
        <title>Megaphylogeny resolves global patterns of mushroom evolution.</title>
        <authorList>
            <person name="Varga T."/>
            <person name="Krizsan K."/>
            <person name="Foldi C."/>
            <person name="Dima B."/>
            <person name="Sanchez-Garcia M."/>
            <person name="Sanchez-Ramirez S."/>
            <person name="Szollosi G.J."/>
            <person name="Szarkandi J.G."/>
            <person name="Papp V."/>
            <person name="Albert L."/>
            <person name="Andreopoulos W."/>
            <person name="Angelini C."/>
            <person name="Antonin V."/>
            <person name="Barry K.W."/>
            <person name="Bougher N.L."/>
            <person name="Buchanan P."/>
            <person name="Buyck B."/>
            <person name="Bense V."/>
            <person name="Catcheside P."/>
            <person name="Chovatia M."/>
            <person name="Cooper J."/>
            <person name="Damon W."/>
            <person name="Desjardin D."/>
            <person name="Finy P."/>
            <person name="Geml J."/>
            <person name="Haridas S."/>
            <person name="Hughes K."/>
            <person name="Justo A."/>
            <person name="Karasinski D."/>
            <person name="Kautmanova I."/>
            <person name="Kiss B."/>
            <person name="Kocsube S."/>
            <person name="Kotiranta H."/>
            <person name="LaButti K.M."/>
            <person name="Lechner B.E."/>
            <person name="Liimatainen K."/>
            <person name="Lipzen A."/>
            <person name="Lukacs Z."/>
            <person name="Mihaltcheva S."/>
            <person name="Morgado L.N."/>
            <person name="Niskanen T."/>
            <person name="Noordeloos M.E."/>
            <person name="Ohm R.A."/>
            <person name="Ortiz-Santana B."/>
            <person name="Ovrebo C."/>
            <person name="Racz N."/>
            <person name="Riley R."/>
            <person name="Savchenko A."/>
            <person name="Shiryaev A."/>
            <person name="Soop K."/>
            <person name="Spirin V."/>
            <person name="Szebenyi C."/>
            <person name="Tomsovsky M."/>
            <person name="Tulloss R.E."/>
            <person name="Uehling J."/>
            <person name="Grigoriev I.V."/>
            <person name="Vagvolgyi C."/>
            <person name="Papp T."/>
            <person name="Martin F.M."/>
            <person name="Miettinen O."/>
            <person name="Hibbett D.S."/>
            <person name="Nagy L.G."/>
        </authorList>
    </citation>
    <scope>NUCLEOTIDE SEQUENCE [LARGE SCALE GENOMIC DNA]</scope>
    <source>
        <strain evidence="3 4">CBS 121175</strain>
    </source>
</reference>
<feature type="transmembrane region" description="Helical" evidence="2">
    <location>
        <begin position="144"/>
        <end position="167"/>
    </location>
</feature>
<keyword evidence="2" id="KW-0472">Membrane</keyword>
<keyword evidence="4" id="KW-1185">Reference proteome</keyword>
<dbReference type="OrthoDB" id="2751465at2759"/>
<evidence type="ECO:0000256" key="2">
    <source>
        <dbReference type="SAM" id="Phobius"/>
    </source>
</evidence>
<keyword evidence="2" id="KW-0812">Transmembrane</keyword>
<evidence type="ECO:0000313" key="4">
    <source>
        <dbReference type="Proteomes" id="UP000307440"/>
    </source>
</evidence>
<name>A0A5C3KW02_COPMA</name>
<sequence length="348" mass="38218">MGSTGQNGLDNLGDVTAKVALANASLGLVFSGIQLAMVMYCVTVFAETPKSLRKGRLPYIILSIVIVAAFVVASSLNAYYLFYYLSRKRMSNGVFAKPSILSMQDHSSFVAKTTSSYVNTAYIWICDGLLLYRCRIIWRQHRWICALPLIAYLSSVALGILSLASYFSLQTQRLRDQASAASVLSSVSFNILATTLIVLKLLWEDQRLNSALSYALKTTAFSKIITLLIESALPAAFFGLIYGISILIPVPLPPPEGDGTVEQRAASVALVKTSYTLFSSFVALSPQLIILRVTTGRSWTNTRMYRGYASTFPSRPVSSTVVSDQQHESHKSVIPLPQVPMSDQRKSR</sequence>
<feature type="transmembrane region" description="Helical" evidence="2">
    <location>
        <begin position="20"/>
        <end position="45"/>
    </location>
</feature>
<keyword evidence="2" id="KW-1133">Transmembrane helix</keyword>
<evidence type="ECO:0000313" key="3">
    <source>
        <dbReference type="EMBL" id="TFK24612.1"/>
    </source>
</evidence>
<accession>A0A5C3KW02</accession>
<dbReference type="Proteomes" id="UP000307440">
    <property type="component" value="Unassembled WGS sequence"/>
</dbReference>
<dbReference type="EMBL" id="ML210197">
    <property type="protein sequence ID" value="TFK24612.1"/>
    <property type="molecule type" value="Genomic_DNA"/>
</dbReference>
<feature type="region of interest" description="Disordered" evidence="1">
    <location>
        <begin position="313"/>
        <end position="348"/>
    </location>
</feature>
<feature type="transmembrane region" description="Helical" evidence="2">
    <location>
        <begin position="275"/>
        <end position="294"/>
    </location>
</feature>
<proteinExistence type="predicted"/>